<evidence type="ECO:0000313" key="2">
    <source>
        <dbReference type="Proteomes" id="UP000078463"/>
    </source>
</evidence>
<sequence length="148" mass="16442">MSIVTNLNLITTAKPSAISPVLQRRTKMLAKVQEQLDMCEAKRNQVPFTPKRLKTVVNKATGERTTVETIKRVKEWFWLSTETGKINLAIKYGAKTLKLNKKGANAIEITNGTELIGTLHKLKEAVIAGEFDDAISEASDATRKAFKK</sequence>
<gene>
    <name evidence="1" type="ORF">A8O14_02950</name>
</gene>
<dbReference type="InterPro" id="IPR046581">
    <property type="entry name" value="DUF6641"/>
</dbReference>
<accession>A0A191UDL0</accession>
<dbReference type="STRING" id="1743168.A8O14_02950"/>
<protein>
    <submittedName>
        <fullName evidence="1">Uncharacterized protein</fullName>
    </submittedName>
</protein>
<dbReference type="EMBL" id="CP015922">
    <property type="protein sequence ID" value="ANI99143.1"/>
    <property type="molecule type" value="Genomic_DNA"/>
</dbReference>
<dbReference type="RefSeq" id="WP_068948148.1">
    <property type="nucleotide sequence ID" value="NZ_CP015922.1"/>
</dbReference>
<proteinExistence type="predicted"/>
<organism evidence="1 2">
    <name type="scientific">Polynucleobacter wuianus</name>
    <dbReference type="NCBI Taxonomy" id="1743168"/>
    <lineage>
        <taxon>Bacteria</taxon>
        <taxon>Pseudomonadati</taxon>
        <taxon>Pseudomonadota</taxon>
        <taxon>Betaproteobacteria</taxon>
        <taxon>Burkholderiales</taxon>
        <taxon>Burkholderiaceae</taxon>
        <taxon>Polynucleobacter</taxon>
    </lineage>
</organism>
<evidence type="ECO:0000313" key="1">
    <source>
        <dbReference type="EMBL" id="ANI99143.1"/>
    </source>
</evidence>
<name>A0A191UDL0_9BURK</name>
<dbReference type="KEGG" id="pwu:A8O14_02950"/>
<dbReference type="Proteomes" id="UP000078463">
    <property type="component" value="Chromosome"/>
</dbReference>
<dbReference type="Pfam" id="PF20346">
    <property type="entry name" value="DUF6641"/>
    <property type="match status" value="1"/>
</dbReference>
<keyword evidence="2" id="KW-1185">Reference proteome</keyword>
<reference evidence="2" key="1">
    <citation type="submission" date="2016-05" db="EMBL/GenBank/DDBJ databases">
        <title>Polynucleobacter sp. QLW-P1FAT50C-4 genome.</title>
        <authorList>
            <person name="Hahn M.W."/>
        </authorList>
    </citation>
    <scope>NUCLEOTIDE SEQUENCE [LARGE SCALE GENOMIC DNA]</scope>
    <source>
        <strain evidence="2">QLW-P1FAT50C-4</strain>
    </source>
</reference>
<dbReference type="AlphaFoldDB" id="A0A191UDL0"/>